<sequence length="351" mass="40034">MQATLQPPGIHTLSDGVIGSVAQRSSRNVGRQIYGYINEQQSRLYSPSRSCANTTAGLVTLAKDGMGIEKRHLDDVRTQYSTTRVRDTKRYKLSGSERIDDKEEDDTTESRREYYRKKQQRYRERQRKREEMLENSTRRLTDEIGQLKRLRDQLSFQVPRCLAIWIVATEYLRIIRRGISHGAGHNDVEFLQATMAPDVLIDTGSGVDALVKKWNLFTQWFPDVRIQLKQLKQITEQSVVALTTTSFSITTRGMQGAFPHLFKAREGSRCAQIAARLRDQHVVLQGSVRFDWDEKSKHVIRLQHQADMMSMLLGMLGNLEDVALAFNGAHITPECVVRDDLGSVVFSCSTV</sequence>
<organism evidence="2 3">
    <name type="scientific">Phytophthora nicotianae CJ01A1</name>
    <dbReference type="NCBI Taxonomy" id="1317063"/>
    <lineage>
        <taxon>Eukaryota</taxon>
        <taxon>Sar</taxon>
        <taxon>Stramenopiles</taxon>
        <taxon>Oomycota</taxon>
        <taxon>Peronosporomycetes</taxon>
        <taxon>Peronosporales</taxon>
        <taxon>Peronosporaceae</taxon>
        <taxon>Phytophthora</taxon>
    </lineage>
</organism>
<reference evidence="2 3" key="1">
    <citation type="submission" date="2013-11" db="EMBL/GenBank/DDBJ databases">
        <title>The Genome Sequence of Phytophthora parasitica CJ01A1.</title>
        <authorList>
            <consortium name="The Broad Institute Genomics Platform"/>
            <person name="Russ C."/>
            <person name="Tyler B."/>
            <person name="Panabieres F."/>
            <person name="Shan W."/>
            <person name="Tripathy S."/>
            <person name="Grunwald N."/>
            <person name="Machado M."/>
            <person name="Johnson C.S."/>
            <person name="Walker B."/>
            <person name="Young S.K."/>
            <person name="Zeng Q."/>
            <person name="Gargeya S."/>
            <person name="Fitzgerald M."/>
            <person name="Haas B."/>
            <person name="Abouelleil A."/>
            <person name="Allen A.W."/>
            <person name="Alvarado L."/>
            <person name="Arachchi H.M."/>
            <person name="Berlin A.M."/>
            <person name="Chapman S.B."/>
            <person name="Gainer-Dewar J."/>
            <person name="Goldberg J."/>
            <person name="Griggs A."/>
            <person name="Gujja S."/>
            <person name="Hansen M."/>
            <person name="Howarth C."/>
            <person name="Imamovic A."/>
            <person name="Ireland A."/>
            <person name="Larimer J."/>
            <person name="McCowan C."/>
            <person name="Murphy C."/>
            <person name="Pearson M."/>
            <person name="Poon T.W."/>
            <person name="Priest M."/>
            <person name="Roberts A."/>
            <person name="Saif S."/>
            <person name="Shea T."/>
            <person name="Sisk P."/>
            <person name="Sykes S."/>
            <person name="Wortman J."/>
            <person name="Nusbaum C."/>
            <person name="Birren B."/>
        </authorList>
    </citation>
    <scope>NUCLEOTIDE SEQUENCE [LARGE SCALE GENOMIC DNA]</scope>
    <source>
        <strain evidence="2 3">CJ01A1</strain>
    </source>
</reference>
<comment type="caution">
    <text evidence="2">The sequence shown here is derived from an EMBL/GenBank/DDBJ whole genome shotgun (WGS) entry which is preliminary data.</text>
</comment>
<dbReference type="OrthoDB" id="127157at2759"/>
<protein>
    <recommendedName>
        <fullName evidence="4">BZIP domain-containing protein</fullName>
    </recommendedName>
</protein>
<dbReference type="Proteomes" id="UP000018958">
    <property type="component" value="Unassembled WGS sequence"/>
</dbReference>
<feature type="compositionally biased region" description="Basic and acidic residues" evidence="1">
    <location>
        <begin position="121"/>
        <end position="131"/>
    </location>
</feature>
<evidence type="ECO:0000256" key="1">
    <source>
        <dbReference type="SAM" id="MobiDB-lite"/>
    </source>
</evidence>
<evidence type="ECO:0000313" key="2">
    <source>
        <dbReference type="EMBL" id="ETP18832.1"/>
    </source>
</evidence>
<feature type="region of interest" description="Disordered" evidence="1">
    <location>
        <begin position="97"/>
        <end position="131"/>
    </location>
</feature>
<evidence type="ECO:0000313" key="3">
    <source>
        <dbReference type="Proteomes" id="UP000018958"/>
    </source>
</evidence>
<gene>
    <name evidence="2" type="ORF">F441_07014</name>
</gene>
<dbReference type="AlphaFoldDB" id="W2X8J2"/>
<dbReference type="EMBL" id="ANIX01001391">
    <property type="protein sequence ID" value="ETP18832.1"/>
    <property type="molecule type" value="Genomic_DNA"/>
</dbReference>
<evidence type="ECO:0008006" key="4">
    <source>
        <dbReference type="Google" id="ProtNLM"/>
    </source>
</evidence>
<proteinExistence type="predicted"/>
<dbReference type="CDD" id="cd14686">
    <property type="entry name" value="bZIP"/>
    <property type="match status" value="1"/>
</dbReference>
<name>W2X8J2_PHYNI</name>
<accession>W2X8J2</accession>